<dbReference type="Pfam" id="PF17773">
    <property type="entry name" value="UPF0176_N"/>
    <property type="match status" value="1"/>
</dbReference>
<gene>
    <name evidence="1" type="primary">trhO</name>
    <name evidence="4" type="ORF">NITFAB_0658</name>
</gene>
<feature type="domain" description="Rhodanese" evidence="3">
    <location>
        <begin position="123"/>
        <end position="217"/>
    </location>
</feature>
<proteinExistence type="inferred from homology"/>
<dbReference type="HAMAP" id="MF_00469">
    <property type="entry name" value="TrhO"/>
    <property type="match status" value="1"/>
</dbReference>
<comment type="similarity">
    <text evidence="1">Belongs to the TrhO family.</text>
</comment>
<evidence type="ECO:0000259" key="3">
    <source>
        <dbReference type="PROSITE" id="PS50206"/>
    </source>
</evidence>
<comment type="catalytic activity">
    <reaction evidence="1">
        <text>uridine(34) in tRNA + AH2 + O2 = 5-hydroxyuridine(34) in tRNA + A + H2O</text>
        <dbReference type="Rhea" id="RHEA:64224"/>
        <dbReference type="Rhea" id="RHEA-COMP:11727"/>
        <dbReference type="Rhea" id="RHEA-COMP:13381"/>
        <dbReference type="ChEBI" id="CHEBI:13193"/>
        <dbReference type="ChEBI" id="CHEBI:15377"/>
        <dbReference type="ChEBI" id="CHEBI:15379"/>
        <dbReference type="ChEBI" id="CHEBI:17499"/>
        <dbReference type="ChEBI" id="CHEBI:65315"/>
        <dbReference type="ChEBI" id="CHEBI:136877"/>
    </reaction>
</comment>
<evidence type="ECO:0000256" key="2">
    <source>
        <dbReference type="SAM" id="MobiDB-lite"/>
    </source>
</evidence>
<dbReference type="CDD" id="cd01518">
    <property type="entry name" value="RHOD_YceA"/>
    <property type="match status" value="1"/>
</dbReference>
<dbReference type="PANTHER" id="PTHR43268">
    <property type="entry name" value="THIOSULFATE SULFURTRANSFERASE/RHODANESE-LIKE DOMAIN-CONTAINING PROTEIN 2"/>
    <property type="match status" value="1"/>
</dbReference>
<dbReference type="GO" id="GO:0016705">
    <property type="term" value="F:oxidoreductase activity, acting on paired donors, with incorporation or reduction of molecular oxygen"/>
    <property type="evidence" value="ECO:0007669"/>
    <property type="project" value="UniProtKB-UniRule"/>
</dbReference>
<dbReference type="SUPFAM" id="SSF52821">
    <property type="entry name" value="Rhodanese/Cell cycle control phosphatase"/>
    <property type="match status" value="1"/>
</dbReference>
<evidence type="ECO:0000256" key="1">
    <source>
        <dbReference type="HAMAP-Rule" id="MF_00469"/>
    </source>
</evidence>
<dbReference type="GO" id="GO:0006400">
    <property type="term" value="P:tRNA modification"/>
    <property type="evidence" value="ECO:0007669"/>
    <property type="project" value="UniProtKB-UniRule"/>
</dbReference>
<dbReference type="InterPro" id="IPR020936">
    <property type="entry name" value="TrhO"/>
</dbReference>
<protein>
    <recommendedName>
        <fullName evidence="1">tRNA uridine(34) hydroxylase</fullName>
        <ecNumber evidence="1">1.14.-.-</ecNumber>
    </recommendedName>
    <alternativeName>
        <fullName evidence="1">tRNA hydroxylation protein O</fullName>
    </alternativeName>
</protein>
<dbReference type="InterPro" id="IPR001763">
    <property type="entry name" value="Rhodanese-like_dom"/>
</dbReference>
<dbReference type="InterPro" id="IPR036873">
    <property type="entry name" value="Rhodanese-like_dom_sf"/>
</dbReference>
<comment type="function">
    <text evidence="1">Catalyzes oxygen-dependent 5-hydroxyuridine (ho5U) modification at position 34 in tRNAs.</text>
</comment>
<name>A0A2X0QSL6_9PROT</name>
<evidence type="ECO:0000313" key="4">
    <source>
        <dbReference type="EMBL" id="SPS05069.1"/>
    </source>
</evidence>
<dbReference type="EMBL" id="LS423452">
    <property type="protein sequence ID" value="SPS05069.1"/>
    <property type="molecule type" value="Genomic_DNA"/>
</dbReference>
<dbReference type="PROSITE" id="PS50206">
    <property type="entry name" value="RHODANESE_3"/>
    <property type="match status" value="1"/>
</dbReference>
<dbReference type="InterPro" id="IPR040503">
    <property type="entry name" value="TRHO_N"/>
</dbReference>
<organism evidence="4">
    <name type="scientific">Candidatus Nitrotoga fabula</name>
    <dbReference type="NCBI Taxonomy" id="2182327"/>
    <lineage>
        <taxon>Bacteria</taxon>
        <taxon>Pseudomonadati</taxon>
        <taxon>Pseudomonadota</taxon>
        <taxon>Betaproteobacteria</taxon>
        <taxon>Nitrosomonadales</taxon>
        <taxon>Gallionellaceae</taxon>
        <taxon>Candidatus Nitrotoga</taxon>
    </lineage>
</organism>
<reference evidence="4" key="1">
    <citation type="submission" date="2018-05" db="EMBL/GenBank/DDBJ databases">
        <authorList>
            <person name="Lanie J.A."/>
            <person name="Ng W.-L."/>
            <person name="Kazmierczak K.M."/>
            <person name="Andrzejewski T.M."/>
            <person name="Davidsen T.M."/>
            <person name="Wayne K.J."/>
            <person name="Tettelin H."/>
            <person name="Glass J.I."/>
            <person name="Rusch D."/>
            <person name="Podicherti R."/>
            <person name="Tsui H.-C.T."/>
            <person name="Winkler M.E."/>
        </authorList>
    </citation>
    <scope>NUCLEOTIDE SEQUENCE</scope>
    <source>
        <strain evidence="4">KNB</strain>
    </source>
</reference>
<feature type="region of interest" description="Disordered" evidence="2">
    <location>
        <begin position="287"/>
        <end position="314"/>
    </location>
</feature>
<dbReference type="Gene3D" id="3.40.250.10">
    <property type="entry name" value="Rhodanese-like domain"/>
    <property type="match status" value="1"/>
</dbReference>
<keyword evidence="1" id="KW-0560">Oxidoreductase</keyword>
<dbReference type="AlphaFoldDB" id="A0A2X0QSL6"/>
<sequence>MSNIVVAALYKFAKLPDYREIQQRLFDFCVAQGLNGTLLLAEEGINGTVAGTRAGVDALMQFLRADARLVNIEHKESYADTMPFDRMKVRLKKEIVTLGVPGVDPNKKVGKYVEPEKWNTLISDPEVLVIDTRNGYECDIGTFRGAIDPRTTTFREFPEYVRKKLDPAKHKKIAMFCTGGIRCEKATSFMLGQGFEEVYHLQGGILKYLEKIPPEQSMWEGECFVFDQRIAVGQGLKEGTHEQCFACRHPVSLEEKASPRYQPGISCPHCFDSLPQRTRERAIERHRQNELARTRGKAHIGVTQKKQAETQRES</sequence>
<dbReference type="NCBIfam" id="NF001136">
    <property type="entry name" value="PRK00142.1-4"/>
    <property type="match status" value="1"/>
</dbReference>
<dbReference type="Pfam" id="PF00581">
    <property type="entry name" value="Rhodanese"/>
    <property type="match status" value="1"/>
</dbReference>
<keyword evidence="1" id="KW-0819">tRNA processing</keyword>
<accession>A0A2X0QSL6</accession>
<dbReference type="SMART" id="SM00450">
    <property type="entry name" value="RHOD"/>
    <property type="match status" value="1"/>
</dbReference>
<dbReference type="EC" id="1.14.-.-" evidence="1"/>
<dbReference type="Gene3D" id="3.30.70.100">
    <property type="match status" value="1"/>
</dbReference>
<dbReference type="PANTHER" id="PTHR43268:SF3">
    <property type="entry name" value="RHODANESE-LIKE DOMAIN-CONTAINING PROTEIN 7-RELATED"/>
    <property type="match status" value="1"/>
</dbReference>